<gene>
    <name evidence="6" type="primary">bamD</name>
    <name evidence="9" type="ORF">C8P66_13812</name>
</gene>
<dbReference type="CDD" id="cd15830">
    <property type="entry name" value="BamD"/>
    <property type="match status" value="1"/>
</dbReference>
<evidence type="ECO:0000313" key="9">
    <source>
        <dbReference type="EMBL" id="PZW37980.1"/>
    </source>
</evidence>
<dbReference type="GO" id="GO:0051205">
    <property type="term" value="P:protein insertion into membrane"/>
    <property type="evidence" value="ECO:0007669"/>
    <property type="project" value="UniProtKB-UniRule"/>
</dbReference>
<feature type="signal peptide" evidence="7">
    <location>
        <begin position="1"/>
        <end position="17"/>
    </location>
</feature>
<evidence type="ECO:0000259" key="8">
    <source>
        <dbReference type="Pfam" id="PF13525"/>
    </source>
</evidence>
<evidence type="ECO:0000256" key="5">
    <source>
        <dbReference type="ARBA" id="ARBA00023288"/>
    </source>
</evidence>
<keyword evidence="5 6" id="KW-0449">Lipoprotein</keyword>
<organism evidence="9 10">
    <name type="scientific">Humitalea rosea</name>
    <dbReference type="NCBI Taxonomy" id="990373"/>
    <lineage>
        <taxon>Bacteria</taxon>
        <taxon>Pseudomonadati</taxon>
        <taxon>Pseudomonadota</taxon>
        <taxon>Alphaproteobacteria</taxon>
        <taxon>Acetobacterales</taxon>
        <taxon>Roseomonadaceae</taxon>
        <taxon>Humitalea</taxon>
    </lineage>
</organism>
<feature type="chain" id="PRO_5016184736" description="Outer membrane protein assembly factor BamD" evidence="7">
    <location>
        <begin position="18"/>
        <end position="284"/>
    </location>
</feature>
<evidence type="ECO:0000256" key="6">
    <source>
        <dbReference type="HAMAP-Rule" id="MF_00922"/>
    </source>
</evidence>
<comment type="caution">
    <text evidence="9">The sequence shown here is derived from an EMBL/GenBank/DDBJ whole genome shotgun (WGS) entry which is preliminary data.</text>
</comment>
<keyword evidence="10" id="KW-1185">Reference proteome</keyword>
<evidence type="ECO:0000256" key="1">
    <source>
        <dbReference type="ARBA" id="ARBA00022729"/>
    </source>
</evidence>
<dbReference type="EMBL" id="QKYU01000038">
    <property type="protein sequence ID" value="PZW37980.1"/>
    <property type="molecule type" value="Genomic_DNA"/>
</dbReference>
<keyword evidence="3 6" id="KW-0564">Palmitate</keyword>
<evidence type="ECO:0000256" key="2">
    <source>
        <dbReference type="ARBA" id="ARBA00023136"/>
    </source>
</evidence>
<dbReference type="PANTHER" id="PTHR37423">
    <property type="entry name" value="SOLUBLE LYTIC MUREIN TRANSGLYCOSYLASE-RELATED"/>
    <property type="match status" value="1"/>
</dbReference>
<sequence>MLRRLVPLLLAAPLVLAACSGDDGVRAWDGTAAGRATPRQQALAQQTPESLYAAGMDALNAERYGPAVELFETVDREYPYSTWATQSKLMAAYADYSRNRYTESIGALDRFIQLHPAHRDIGYAYYLRALCFYEQIVDARRDQSGTETAMSALQDVQNRFPNTPYARDARLKMDLARDHLAGREMNIGRFYQARHLNAAALGRFRRVVDDFQTTNHVPEALHRLTEIYLSLGLVDEARRSAAILGHNYPGSPWYQDSYALLVDGAPRAAEDSPSWLRQAVDAVF</sequence>
<dbReference type="NCBIfam" id="TIGR03302">
    <property type="entry name" value="OM_YfiO"/>
    <property type="match status" value="1"/>
</dbReference>
<proteinExistence type="inferred from homology"/>
<evidence type="ECO:0000256" key="3">
    <source>
        <dbReference type="ARBA" id="ARBA00023139"/>
    </source>
</evidence>
<name>A0A2W7HVF3_9PROT</name>
<reference evidence="9 10" key="1">
    <citation type="submission" date="2018-06" db="EMBL/GenBank/DDBJ databases">
        <title>Genomic Encyclopedia of Archaeal and Bacterial Type Strains, Phase II (KMG-II): from individual species to whole genera.</title>
        <authorList>
            <person name="Goeker M."/>
        </authorList>
    </citation>
    <scope>NUCLEOTIDE SEQUENCE [LARGE SCALE GENOMIC DNA]</scope>
    <source>
        <strain evidence="9 10">DSM 24525</strain>
    </source>
</reference>
<dbReference type="InterPro" id="IPR017689">
    <property type="entry name" value="BamD"/>
</dbReference>
<dbReference type="InterPro" id="IPR011990">
    <property type="entry name" value="TPR-like_helical_dom_sf"/>
</dbReference>
<comment type="subcellular location">
    <subcellularLocation>
        <location evidence="6">Cell outer membrane</location>
        <topology evidence="6">Lipid-anchor</topology>
    </subcellularLocation>
</comment>
<dbReference type="GO" id="GO:1990063">
    <property type="term" value="C:Bam protein complex"/>
    <property type="evidence" value="ECO:0007669"/>
    <property type="project" value="TreeGrafter"/>
</dbReference>
<evidence type="ECO:0000256" key="7">
    <source>
        <dbReference type="SAM" id="SignalP"/>
    </source>
</evidence>
<dbReference type="InterPro" id="IPR039565">
    <property type="entry name" value="BamD-like"/>
</dbReference>
<comment type="function">
    <text evidence="6">Part of the outer membrane protein assembly complex, which is involved in assembly and insertion of beta-barrel proteins into the outer membrane.</text>
</comment>
<dbReference type="SUPFAM" id="SSF48452">
    <property type="entry name" value="TPR-like"/>
    <property type="match status" value="1"/>
</dbReference>
<dbReference type="AlphaFoldDB" id="A0A2W7HVF3"/>
<comment type="subunit">
    <text evidence="6">Part of the Bam complex.</text>
</comment>
<keyword evidence="4 6" id="KW-0998">Cell outer membrane</keyword>
<accession>A0A2W7HVF3</accession>
<dbReference type="Pfam" id="PF13525">
    <property type="entry name" value="YfiO"/>
    <property type="match status" value="1"/>
</dbReference>
<dbReference type="Gene3D" id="1.25.40.10">
    <property type="entry name" value="Tetratricopeptide repeat domain"/>
    <property type="match status" value="1"/>
</dbReference>
<evidence type="ECO:0000313" key="10">
    <source>
        <dbReference type="Proteomes" id="UP000249688"/>
    </source>
</evidence>
<dbReference type="HAMAP" id="MF_00922">
    <property type="entry name" value="OM_assembly_BamD"/>
    <property type="match status" value="1"/>
</dbReference>
<protein>
    <recommendedName>
        <fullName evidence="6">Outer membrane protein assembly factor BamD</fullName>
    </recommendedName>
</protein>
<feature type="domain" description="Outer membrane lipoprotein BamD-like" evidence="8">
    <location>
        <begin position="45"/>
        <end position="240"/>
    </location>
</feature>
<dbReference type="RefSeq" id="WP_245903731.1">
    <property type="nucleotide sequence ID" value="NZ_QKYU01000038.1"/>
</dbReference>
<comment type="similarity">
    <text evidence="6">Belongs to the BamD family.</text>
</comment>
<dbReference type="Proteomes" id="UP000249688">
    <property type="component" value="Unassembled WGS sequence"/>
</dbReference>
<evidence type="ECO:0000256" key="4">
    <source>
        <dbReference type="ARBA" id="ARBA00023237"/>
    </source>
</evidence>
<dbReference type="PROSITE" id="PS51257">
    <property type="entry name" value="PROKAR_LIPOPROTEIN"/>
    <property type="match status" value="1"/>
</dbReference>
<dbReference type="GO" id="GO:0043165">
    <property type="term" value="P:Gram-negative-bacterium-type cell outer membrane assembly"/>
    <property type="evidence" value="ECO:0007669"/>
    <property type="project" value="UniProtKB-UniRule"/>
</dbReference>
<keyword evidence="1 6" id="KW-0732">Signal</keyword>
<keyword evidence="2 6" id="KW-0472">Membrane</keyword>
<dbReference type="PANTHER" id="PTHR37423:SF1">
    <property type="entry name" value="OUTER MEMBRANE PROTEIN ASSEMBLY FACTOR BAMD"/>
    <property type="match status" value="1"/>
</dbReference>